<keyword evidence="10" id="KW-1185">Reference proteome</keyword>
<sequence>MVEEEDNDQYINSLNAEILQLKNKCRVLEDELQAQKKGVSEVPVEFEGLFQKNPELKHTLSQKIFKETDSFPQTPYSSPKKRPLKSSAAQLSNLSPDIPESEWVLKTQVPVEHKFFDSAVADLIETDILTSPSKRKRAAQSRAHEELVQKVQIENIYRMLGISTFPVVDPSDLEGTEEDEINIKRKMLGLRLELFNELERSFEPPYYILFKQNPKNSYWNIFRHTVPSYVGVEQMFQQVRSNGLLANQSEIYTFAKKVYKSLLSISVKTQIFRRTEKKEAISQLEIDPSCTSVSFHIEKLGCFVKLKLDATDVIACSCIPHENVSWNAQMLGPVVSLPDRIESLVK</sequence>
<reference evidence="9 10" key="1">
    <citation type="journal article" date="2009" name="Genome Res.">
        <title>Comparative genomics of protoploid Saccharomycetaceae.</title>
        <authorList>
            <consortium name="The Genolevures Consortium"/>
            <person name="Souciet J.-L."/>
            <person name="Dujon B."/>
            <person name="Gaillardin C."/>
            <person name="Johnston M."/>
            <person name="Baret P.V."/>
            <person name="Cliften P."/>
            <person name="Sherman D.J."/>
            <person name="Weissenbach J."/>
            <person name="Westhof E."/>
            <person name="Wincker P."/>
            <person name="Jubin C."/>
            <person name="Poulain J."/>
            <person name="Barbe V."/>
            <person name="Segurens B."/>
            <person name="Artiguenave F."/>
            <person name="Anthouard V."/>
            <person name="Vacherie B."/>
            <person name="Val M.-E."/>
            <person name="Fulton R.S."/>
            <person name="Minx P."/>
            <person name="Wilson R."/>
            <person name="Durrens P."/>
            <person name="Jean G."/>
            <person name="Marck C."/>
            <person name="Martin T."/>
            <person name="Nikolski M."/>
            <person name="Rolland T."/>
            <person name="Seret M.-L."/>
            <person name="Casaregola S."/>
            <person name="Despons L."/>
            <person name="Fairhead C."/>
            <person name="Fischer G."/>
            <person name="Lafontaine I."/>
            <person name="Leh V."/>
            <person name="Lemaire M."/>
            <person name="de Montigny J."/>
            <person name="Neuveglise C."/>
            <person name="Thierry A."/>
            <person name="Blanc-Lenfle I."/>
            <person name="Bleykasten C."/>
            <person name="Diffels J."/>
            <person name="Fritsch E."/>
            <person name="Frangeul L."/>
            <person name="Goeffon A."/>
            <person name="Jauniaux N."/>
            <person name="Kachouri-Lafond R."/>
            <person name="Payen C."/>
            <person name="Potier S."/>
            <person name="Pribylova L."/>
            <person name="Ozanne C."/>
            <person name="Richard G.-F."/>
            <person name="Sacerdot C."/>
            <person name="Straub M.-L."/>
            <person name="Talla E."/>
        </authorList>
    </citation>
    <scope>NUCLEOTIDE SEQUENCE [LARGE SCALE GENOMIC DNA]</scope>
    <source>
        <strain evidence="10">ATCC 56472 / CBS 6340 / NRRL Y-8284</strain>
    </source>
</reference>
<dbReference type="InParanoid" id="C5E3M5"/>
<protein>
    <submittedName>
        <fullName evidence="9">KLTH0H14806p</fullName>
    </submittedName>
</protein>
<dbReference type="AlphaFoldDB" id="C5E3M5"/>
<dbReference type="GeneID" id="8294862"/>
<dbReference type="OrthoDB" id="10050372at2759"/>
<dbReference type="GO" id="GO:0000776">
    <property type="term" value="C:kinetochore"/>
    <property type="evidence" value="ECO:0007669"/>
    <property type="project" value="InterPro"/>
</dbReference>
<dbReference type="KEGG" id="lth:KLTH0H14806g"/>
<feature type="region of interest" description="Disordered" evidence="8">
    <location>
        <begin position="69"/>
        <end position="91"/>
    </location>
</feature>
<dbReference type="EMBL" id="CU928180">
    <property type="protein sequence ID" value="CAR30636.1"/>
    <property type="molecule type" value="Genomic_DNA"/>
</dbReference>
<dbReference type="FunCoup" id="C5E3M5">
    <property type="interactions" value="98"/>
</dbReference>
<dbReference type="eggNOG" id="ENOG502RXWX">
    <property type="taxonomic scope" value="Eukaryota"/>
</dbReference>
<dbReference type="HOGENOM" id="CLU_068734_0_0_1"/>
<evidence type="ECO:0000256" key="2">
    <source>
        <dbReference type="ARBA" id="ARBA00004584"/>
    </source>
</evidence>
<evidence type="ECO:0000256" key="8">
    <source>
        <dbReference type="SAM" id="MobiDB-lite"/>
    </source>
</evidence>
<dbReference type="GO" id="GO:0005634">
    <property type="term" value="C:nucleus"/>
    <property type="evidence" value="ECO:0007669"/>
    <property type="project" value="UniProtKB-SubCell"/>
</dbReference>
<evidence type="ECO:0000256" key="4">
    <source>
        <dbReference type="ARBA" id="ARBA00022454"/>
    </source>
</evidence>
<evidence type="ECO:0000313" key="9">
    <source>
        <dbReference type="EMBL" id="CAR30636.1"/>
    </source>
</evidence>
<evidence type="ECO:0000313" key="10">
    <source>
        <dbReference type="Proteomes" id="UP000002036"/>
    </source>
</evidence>
<dbReference type="STRING" id="559295.C5E3M5"/>
<comment type="similarity">
    <text evidence="3">Belongs to the CENP-O/MCM21 family.</text>
</comment>
<keyword evidence="4" id="KW-0158">Chromosome</keyword>
<name>C5E3M5_LACTC</name>
<dbReference type="OMA" id="NHSFATI"/>
<organism evidence="9 10">
    <name type="scientific">Lachancea thermotolerans (strain ATCC 56472 / CBS 6340 / NRRL Y-8284)</name>
    <name type="common">Yeast</name>
    <name type="synonym">Kluyveromyces thermotolerans</name>
    <dbReference type="NCBI Taxonomy" id="559295"/>
    <lineage>
        <taxon>Eukaryota</taxon>
        <taxon>Fungi</taxon>
        <taxon>Dikarya</taxon>
        <taxon>Ascomycota</taxon>
        <taxon>Saccharomycotina</taxon>
        <taxon>Saccharomycetes</taxon>
        <taxon>Saccharomycetales</taxon>
        <taxon>Saccharomycetaceae</taxon>
        <taxon>Lachancea</taxon>
    </lineage>
</organism>
<comment type="subcellular location">
    <subcellularLocation>
        <location evidence="2">Chromosome</location>
        <location evidence="2">Centromere</location>
    </subcellularLocation>
    <subcellularLocation>
        <location evidence="1">Nucleus</location>
    </subcellularLocation>
</comment>
<evidence type="ECO:0000256" key="7">
    <source>
        <dbReference type="SAM" id="Coils"/>
    </source>
</evidence>
<keyword evidence="7" id="KW-0175">Coiled coil</keyword>
<evidence type="ECO:0000256" key="5">
    <source>
        <dbReference type="ARBA" id="ARBA00023242"/>
    </source>
</evidence>
<keyword evidence="5" id="KW-0539">Nucleus</keyword>
<dbReference type="InterPro" id="IPR018464">
    <property type="entry name" value="CENP-O"/>
</dbReference>
<dbReference type="Pfam" id="PF09496">
    <property type="entry name" value="CENP-O"/>
    <property type="match status" value="1"/>
</dbReference>
<evidence type="ECO:0000256" key="6">
    <source>
        <dbReference type="ARBA" id="ARBA00023328"/>
    </source>
</evidence>
<feature type="coiled-coil region" evidence="7">
    <location>
        <begin position="11"/>
        <end position="38"/>
    </location>
</feature>
<evidence type="ECO:0000256" key="3">
    <source>
        <dbReference type="ARBA" id="ARBA00007321"/>
    </source>
</evidence>
<evidence type="ECO:0000256" key="1">
    <source>
        <dbReference type="ARBA" id="ARBA00004123"/>
    </source>
</evidence>
<dbReference type="RefSeq" id="XP_002556498.1">
    <property type="nucleotide sequence ID" value="XM_002556452.1"/>
</dbReference>
<accession>C5E3M5</accession>
<dbReference type="Proteomes" id="UP000002036">
    <property type="component" value="Chromosome H"/>
</dbReference>
<proteinExistence type="inferred from homology"/>
<gene>
    <name evidence="9" type="ordered locus">KLTH0H14806g</name>
</gene>
<keyword evidence="6" id="KW-0137">Centromere</keyword>